<accession>A0A5C3PMR5</accession>
<protein>
    <submittedName>
        <fullName evidence="1">Uncharacterized protein</fullName>
    </submittedName>
</protein>
<dbReference type="EMBL" id="ML211071">
    <property type="protein sequence ID" value="TFK89588.1"/>
    <property type="molecule type" value="Genomic_DNA"/>
</dbReference>
<reference evidence="1 2" key="1">
    <citation type="journal article" date="2019" name="Nat. Ecol. Evol.">
        <title>Megaphylogeny resolves global patterns of mushroom evolution.</title>
        <authorList>
            <person name="Varga T."/>
            <person name="Krizsan K."/>
            <person name="Foldi C."/>
            <person name="Dima B."/>
            <person name="Sanchez-Garcia M."/>
            <person name="Sanchez-Ramirez S."/>
            <person name="Szollosi G.J."/>
            <person name="Szarkandi J.G."/>
            <person name="Papp V."/>
            <person name="Albert L."/>
            <person name="Andreopoulos W."/>
            <person name="Angelini C."/>
            <person name="Antonin V."/>
            <person name="Barry K.W."/>
            <person name="Bougher N.L."/>
            <person name="Buchanan P."/>
            <person name="Buyck B."/>
            <person name="Bense V."/>
            <person name="Catcheside P."/>
            <person name="Chovatia M."/>
            <person name="Cooper J."/>
            <person name="Damon W."/>
            <person name="Desjardin D."/>
            <person name="Finy P."/>
            <person name="Geml J."/>
            <person name="Haridas S."/>
            <person name="Hughes K."/>
            <person name="Justo A."/>
            <person name="Karasinski D."/>
            <person name="Kautmanova I."/>
            <person name="Kiss B."/>
            <person name="Kocsube S."/>
            <person name="Kotiranta H."/>
            <person name="LaButti K.M."/>
            <person name="Lechner B.E."/>
            <person name="Liimatainen K."/>
            <person name="Lipzen A."/>
            <person name="Lukacs Z."/>
            <person name="Mihaltcheva S."/>
            <person name="Morgado L.N."/>
            <person name="Niskanen T."/>
            <person name="Noordeloos M.E."/>
            <person name="Ohm R.A."/>
            <person name="Ortiz-Santana B."/>
            <person name="Ovrebo C."/>
            <person name="Racz N."/>
            <person name="Riley R."/>
            <person name="Savchenko A."/>
            <person name="Shiryaev A."/>
            <person name="Soop K."/>
            <person name="Spirin V."/>
            <person name="Szebenyi C."/>
            <person name="Tomsovsky M."/>
            <person name="Tulloss R.E."/>
            <person name="Uehling J."/>
            <person name="Grigoriev I.V."/>
            <person name="Vagvolgyi C."/>
            <person name="Papp T."/>
            <person name="Martin F.M."/>
            <person name="Miettinen O."/>
            <person name="Hibbett D.S."/>
            <person name="Nagy L.G."/>
        </authorList>
    </citation>
    <scope>NUCLEOTIDE SEQUENCE [LARGE SCALE GENOMIC DNA]</scope>
    <source>
        <strain evidence="1 2">HHB13444</strain>
    </source>
</reference>
<proteinExistence type="predicted"/>
<name>A0A5C3PMR5_9APHY</name>
<sequence length="182" mass="18805">MLRSQRLSLRHSQSTTPHHTLIIMYFAIAAVVLAALSQVAQATPLSPIATRVEPVRQAVTTAAKFPVHDLGSVAAHPNVTLPSGAVHSDVAGGAGAILLLCPSVNCLSCFAFDLGTLAITNECLIDQSSTFASAAISQPSNAGLPFEVLIGPAGCLSFAQIPAVNECFNVNPAPFADFAILT</sequence>
<evidence type="ECO:0000313" key="1">
    <source>
        <dbReference type="EMBL" id="TFK89588.1"/>
    </source>
</evidence>
<dbReference type="Proteomes" id="UP000308197">
    <property type="component" value="Unassembled WGS sequence"/>
</dbReference>
<organism evidence="1 2">
    <name type="scientific">Polyporus arcularius HHB13444</name>
    <dbReference type="NCBI Taxonomy" id="1314778"/>
    <lineage>
        <taxon>Eukaryota</taxon>
        <taxon>Fungi</taxon>
        <taxon>Dikarya</taxon>
        <taxon>Basidiomycota</taxon>
        <taxon>Agaricomycotina</taxon>
        <taxon>Agaricomycetes</taxon>
        <taxon>Polyporales</taxon>
        <taxon>Polyporaceae</taxon>
        <taxon>Polyporus</taxon>
    </lineage>
</organism>
<keyword evidence="2" id="KW-1185">Reference proteome</keyword>
<dbReference type="AlphaFoldDB" id="A0A5C3PMR5"/>
<dbReference type="InParanoid" id="A0A5C3PMR5"/>
<evidence type="ECO:0000313" key="2">
    <source>
        <dbReference type="Proteomes" id="UP000308197"/>
    </source>
</evidence>
<gene>
    <name evidence="1" type="ORF">K466DRAFT_19439</name>
</gene>